<evidence type="ECO:0000313" key="1">
    <source>
        <dbReference type="EMBL" id="PHP51813.1"/>
    </source>
</evidence>
<dbReference type="RefSeq" id="WP_086615507.1">
    <property type="nucleotide sequence ID" value="NZ_MTPX02000077.1"/>
</dbReference>
<dbReference type="Proteomes" id="UP000194577">
    <property type="component" value="Unassembled WGS sequence"/>
</dbReference>
<keyword evidence="2" id="KW-1185">Reference proteome</keyword>
<evidence type="ECO:0008006" key="3">
    <source>
        <dbReference type="Google" id="ProtNLM"/>
    </source>
</evidence>
<evidence type="ECO:0000313" key="2">
    <source>
        <dbReference type="Proteomes" id="UP000194577"/>
    </source>
</evidence>
<gene>
    <name evidence="1" type="ORF">BW737_014140</name>
</gene>
<accession>A0ABX4M9F9</accession>
<dbReference type="Pfam" id="PF19614">
    <property type="entry name" value="DUF6119"/>
    <property type="match status" value="1"/>
</dbReference>
<dbReference type="EMBL" id="MTPX02000077">
    <property type="protein sequence ID" value="PHP51813.1"/>
    <property type="molecule type" value="Genomic_DNA"/>
</dbReference>
<dbReference type="InterPro" id="IPR026487">
    <property type="entry name" value="CHP04141"/>
</dbReference>
<organism evidence="1 2">
    <name type="scientific">Actinomyces ruminis</name>
    <dbReference type="NCBI Taxonomy" id="1937003"/>
    <lineage>
        <taxon>Bacteria</taxon>
        <taxon>Bacillati</taxon>
        <taxon>Actinomycetota</taxon>
        <taxon>Actinomycetes</taxon>
        <taxon>Actinomycetales</taxon>
        <taxon>Actinomycetaceae</taxon>
        <taxon>Actinomyces</taxon>
    </lineage>
</organism>
<comment type="caution">
    <text evidence="1">The sequence shown here is derived from an EMBL/GenBank/DDBJ whole genome shotgun (WGS) entry which is preliminary data.</text>
</comment>
<dbReference type="NCBIfam" id="TIGR04141">
    <property type="entry name" value="TIGR04141 family sporadically distributed protein"/>
    <property type="match status" value="1"/>
</dbReference>
<sequence>MKARRLTLYLLREDIVDFDDALDPDKERITVEIDPSTGIDGRFFYVEPSPSIPTWVAFVQPLLTDELNTIRSTSTAALLLLRTSGRVFALTFGYGRSLLNLSKIEHQFGLRVALNRIDPRQIRSLDTKTFEDLVVSTNTQVSKSAELPTFGVDISRDILRGVTGEPRDQTFSKRIAGADSLVMSIKKPSSDLPAICDDLLTAFTADDYKTDFGWIDHLSLVRDNATIDALDDLLIEQLRTGITGATHLAMPETIDWEDIDGFKIAGTRSHVYEDLDLDDYLNRLGEERASITLENLKTRPVSVRFGRSGNFDKRWNLYQCIVTEQRHNERLHVLIEGRWFAVSSTLVEEVDTFVAELSDAQVFLPPARSGEIEAEYNTRLASQSSGNLLKLDARIKRPGGASSGIEFCDILSDQGDLIHVKRKSRSATLSHLFAQGSVSASTFISDGVFRTRIRELIEEAASENSREEWLRLVPKADETVDRSQYRITYAVITNSPRKGHDWLPFFSKLNLMQQGRQLITMGFTVAVARVPIIESE</sequence>
<reference evidence="1 2" key="1">
    <citation type="submission" date="2017-10" db="EMBL/GenBank/DDBJ databases">
        <title>Draft genome sequence of cellulolytic Actinomyces sp CtC72 isolated from cattle rumen fluid.</title>
        <authorList>
            <person name="Joshi A.J."/>
            <person name="Vasudevan G."/>
            <person name="Lanjekar V.B."/>
            <person name="Hivarkar S."/>
            <person name="Engineer A."/>
            <person name="Pore S.D."/>
            <person name="Dhakephalkar P.K."/>
            <person name="Dagar S."/>
        </authorList>
    </citation>
    <scope>NUCLEOTIDE SEQUENCE [LARGE SCALE GENOMIC DNA]</scope>
    <source>
        <strain evidence="2">CtC72</strain>
    </source>
</reference>
<proteinExistence type="predicted"/>
<protein>
    <recommendedName>
        <fullName evidence="3">Sporadically distributed protein, TIGR04141 family</fullName>
    </recommendedName>
</protein>
<name>A0ABX4M9F9_9ACTO</name>